<dbReference type="OrthoDB" id="4120783at2"/>
<sequence length="216" mass="23919">MASRPQATSLIDALVSELREQLLDGRLPGGTVLVETDIAGRYEVARPTAKAAIERLTGEGLLRRDAHRSARVPTFEAEDVADLYYVRTCVERQAMRELAQRQLVPAAAQEAQDEIRRLAEAQDSAVASVEPDIRFHRALIDALDSPRLSRTHASIMAEMRLCMAQVQTYKLLRVSEIADEHDAILTAITSGDPERAGQALTLHLTRASERLRTRIG</sequence>
<organism evidence="5 6">
    <name type="scientific">Kitasatospora viridis</name>
    <dbReference type="NCBI Taxonomy" id="281105"/>
    <lineage>
        <taxon>Bacteria</taxon>
        <taxon>Bacillati</taxon>
        <taxon>Actinomycetota</taxon>
        <taxon>Actinomycetes</taxon>
        <taxon>Kitasatosporales</taxon>
        <taxon>Streptomycetaceae</taxon>
        <taxon>Kitasatospora</taxon>
    </lineage>
</organism>
<dbReference type="GO" id="GO:0003677">
    <property type="term" value="F:DNA binding"/>
    <property type="evidence" value="ECO:0007669"/>
    <property type="project" value="UniProtKB-KW"/>
</dbReference>
<dbReference type="InterPro" id="IPR008920">
    <property type="entry name" value="TF_FadR/GntR_C"/>
</dbReference>
<proteinExistence type="predicted"/>
<gene>
    <name evidence="5" type="ORF">FHX73_14531</name>
</gene>
<name>A0A561T7G6_9ACTN</name>
<accession>A0A561T7G6</accession>
<dbReference type="InterPro" id="IPR036388">
    <property type="entry name" value="WH-like_DNA-bd_sf"/>
</dbReference>
<dbReference type="SMART" id="SM00895">
    <property type="entry name" value="FCD"/>
    <property type="match status" value="1"/>
</dbReference>
<dbReference type="SUPFAM" id="SSF48008">
    <property type="entry name" value="GntR ligand-binding domain-like"/>
    <property type="match status" value="1"/>
</dbReference>
<keyword evidence="1" id="KW-0805">Transcription regulation</keyword>
<dbReference type="EMBL" id="VIWT01000004">
    <property type="protein sequence ID" value="TWF83048.1"/>
    <property type="molecule type" value="Genomic_DNA"/>
</dbReference>
<dbReference type="Gene3D" id="1.20.120.530">
    <property type="entry name" value="GntR ligand-binding domain-like"/>
    <property type="match status" value="1"/>
</dbReference>
<dbReference type="PROSITE" id="PS50949">
    <property type="entry name" value="HTH_GNTR"/>
    <property type="match status" value="1"/>
</dbReference>
<dbReference type="Gene3D" id="1.10.10.10">
    <property type="entry name" value="Winged helix-like DNA-binding domain superfamily/Winged helix DNA-binding domain"/>
    <property type="match status" value="1"/>
</dbReference>
<keyword evidence="2" id="KW-0238">DNA-binding</keyword>
<dbReference type="InterPro" id="IPR036390">
    <property type="entry name" value="WH_DNA-bd_sf"/>
</dbReference>
<evidence type="ECO:0000259" key="4">
    <source>
        <dbReference type="PROSITE" id="PS50949"/>
    </source>
</evidence>
<dbReference type="Proteomes" id="UP000317940">
    <property type="component" value="Unassembled WGS sequence"/>
</dbReference>
<dbReference type="InterPro" id="IPR011711">
    <property type="entry name" value="GntR_C"/>
</dbReference>
<dbReference type="PANTHER" id="PTHR43537:SF45">
    <property type="entry name" value="GNTR FAMILY REGULATORY PROTEIN"/>
    <property type="match status" value="1"/>
</dbReference>
<keyword evidence="3" id="KW-0804">Transcription</keyword>
<evidence type="ECO:0000256" key="2">
    <source>
        <dbReference type="ARBA" id="ARBA00023125"/>
    </source>
</evidence>
<keyword evidence="6" id="KW-1185">Reference proteome</keyword>
<dbReference type="RefSeq" id="WP_145910285.1">
    <property type="nucleotide sequence ID" value="NZ_BAAAMZ010000009.1"/>
</dbReference>
<evidence type="ECO:0000313" key="5">
    <source>
        <dbReference type="EMBL" id="TWF83048.1"/>
    </source>
</evidence>
<dbReference type="Pfam" id="PF07729">
    <property type="entry name" value="FCD"/>
    <property type="match status" value="1"/>
</dbReference>
<dbReference type="Pfam" id="PF00392">
    <property type="entry name" value="GntR"/>
    <property type="match status" value="1"/>
</dbReference>
<dbReference type="PANTHER" id="PTHR43537">
    <property type="entry name" value="TRANSCRIPTIONAL REGULATOR, GNTR FAMILY"/>
    <property type="match status" value="1"/>
</dbReference>
<comment type="caution">
    <text evidence="5">The sequence shown here is derived from an EMBL/GenBank/DDBJ whole genome shotgun (WGS) entry which is preliminary data.</text>
</comment>
<feature type="domain" description="HTH gntR-type" evidence="4">
    <location>
        <begin position="8"/>
        <end position="75"/>
    </location>
</feature>
<reference evidence="5 6" key="1">
    <citation type="submission" date="2019-06" db="EMBL/GenBank/DDBJ databases">
        <title>Sequencing the genomes of 1000 actinobacteria strains.</title>
        <authorList>
            <person name="Klenk H.-P."/>
        </authorList>
    </citation>
    <scope>NUCLEOTIDE SEQUENCE [LARGE SCALE GENOMIC DNA]</scope>
    <source>
        <strain evidence="5 6">DSM 44826</strain>
    </source>
</reference>
<dbReference type="GO" id="GO:0003700">
    <property type="term" value="F:DNA-binding transcription factor activity"/>
    <property type="evidence" value="ECO:0007669"/>
    <property type="project" value="InterPro"/>
</dbReference>
<evidence type="ECO:0000256" key="1">
    <source>
        <dbReference type="ARBA" id="ARBA00023015"/>
    </source>
</evidence>
<protein>
    <submittedName>
        <fullName evidence="5">GntR family transcriptional regulator</fullName>
    </submittedName>
</protein>
<dbReference type="SUPFAM" id="SSF46785">
    <property type="entry name" value="Winged helix' DNA-binding domain"/>
    <property type="match status" value="1"/>
</dbReference>
<evidence type="ECO:0000313" key="6">
    <source>
        <dbReference type="Proteomes" id="UP000317940"/>
    </source>
</evidence>
<dbReference type="InterPro" id="IPR000524">
    <property type="entry name" value="Tscrpt_reg_HTH_GntR"/>
</dbReference>
<evidence type="ECO:0000256" key="3">
    <source>
        <dbReference type="ARBA" id="ARBA00023163"/>
    </source>
</evidence>
<dbReference type="AlphaFoldDB" id="A0A561T7G6"/>